<evidence type="ECO:0000313" key="2">
    <source>
        <dbReference type="Proteomes" id="UP000814033"/>
    </source>
</evidence>
<accession>A0ACB8RKQ7</accession>
<gene>
    <name evidence="1" type="ORF">FA95DRAFT_1608486</name>
</gene>
<organism evidence="1 2">
    <name type="scientific">Auriscalpium vulgare</name>
    <dbReference type="NCBI Taxonomy" id="40419"/>
    <lineage>
        <taxon>Eukaryota</taxon>
        <taxon>Fungi</taxon>
        <taxon>Dikarya</taxon>
        <taxon>Basidiomycota</taxon>
        <taxon>Agaricomycotina</taxon>
        <taxon>Agaricomycetes</taxon>
        <taxon>Russulales</taxon>
        <taxon>Auriscalpiaceae</taxon>
        <taxon>Auriscalpium</taxon>
    </lineage>
</organism>
<sequence>MHCPVALLVLAASAVACTAAVLPRVGAHQPDKSARDVVNLVDFLKALNAPVDSRDFRLGGSAAEGADATSRRALGERFDIPDYLRNLILPDVHTYH</sequence>
<evidence type="ECO:0000313" key="1">
    <source>
        <dbReference type="EMBL" id="KAI0044487.1"/>
    </source>
</evidence>
<comment type="caution">
    <text evidence="1">The sequence shown here is derived from an EMBL/GenBank/DDBJ whole genome shotgun (WGS) entry which is preliminary data.</text>
</comment>
<reference evidence="1" key="1">
    <citation type="submission" date="2021-02" db="EMBL/GenBank/DDBJ databases">
        <authorList>
            <consortium name="DOE Joint Genome Institute"/>
            <person name="Ahrendt S."/>
            <person name="Looney B.P."/>
            <person name="Miyauchi S."/>
            <person name="Morin E."/>
            <person name="Drula E."/>
            <person name="Courty P.E."/>
            <person name="Chicoki N."/>
            <person name="Fauchery L."/>
            <person name="Kohler A."/>
            <person name="Kuo A."/>
            <person name="Labutti K."/>
            <person name="Pangilinan J."/>
            <person name="Lipzen A."/>
            <person name="Riley R."/>
            <person name="Andreopoulos W."/>
            <person name="He G."/>
            <person name="Johnson J."/>
            <person name="Barry K.W."/>
            <person name="Grigoriev I.V."/>
            <person name="Nagy L."/>
            <person name="Hibbett D."/>
            <person name="Henrissat B."/>
            <person name="Matheny P.B."/>
            <person name="Labbe J."/>
            <person name="Martin F."/>
        </authorList>
    </citation>
    <scope>NUCLEOTIDE SEQUENCE</scope>
    <source>
        <strain evidence="1">FP105234-sp</strain>
    </source>
</reference>
<reference evidence="1" key="2">
    <citation type="journal article" date="2022" name="New Phytol.">
        <title>Evolutionary transition to the ectomycorrhizal habit in the genomes of a hyperdiverse lineage of mushroom-forming fungi.</title>
        <authorList>
            <person name="Looney B."/>
            <person name="Miyauchi S."/>
            <person name="Morin E."/>
            <person name="Drula E."/>
            <person name="Courty P.E."/>
            <person name="Kohler A."/>
            <person name="Kuo A."/>
            <person name="LaButti K."/>
            <person name="Pangilinan J."/>
            <person name="Lipzen A."/>
            <person name="Riley R."/>
            <person name="Andreopoulos W."/>
            <person name="He G."/>
            <person name="Johnson J."/>
            <person name="Nolan M."/>
            <person name="Tritt A."/>
            <person name="Barry K.W."/>
            <person name="Grigoriev I.V."/>
            <person name="Nagy L.G."/>
            <person name="Hibbett D."/>
            <person name="Henrissat B."/>
            <person name="Matheny P.B."/>
            <person name="Labbe J."/>
            <person name="Martin F.M."/>
        </authorList>
    </citation>
    <scope>NUCLEOTIDE SEQUENCE</scope>
    <source>
        <strain evidence="1">FP105234-sp</strain>
    </source>
</reference>
<proteinExistence type="predicted"/>
<keyword evidence="2" id="KW-1185">Reference proteome</keyword>
<name>A0ACB8RKQ7_9AGAM</name>
<dbReference type="EMBL" id="MU275981">
    <property type="protein sequence ID" value="KAI0044487.1"/>
    <property type="molecule type" value="Genomic_DNA"/>
</dbReference>
<protein>
    <submittedName>
        <fullName evidence="1">Uncharacterized protein</fullName>
    </submittedName>
</protein>
<dbReference type="Proteomes" id="UP000814033">
    <property type="component" value="Unassembled WGS sequence"/>
</dbReference>